<dbReference type="EMBL" id="JAATWM020000076">
    <property type="protein sequence ID" value="KAF9869343.1"/>
    <property type="molecule type" value="Genomic_DNA"/>
</dbReference>
<organism evidence="1 2">
    <name type="scientific">Colletotrichum karsti</name>
    <dbReference type="NCBI Taxonomy" id="1095194"/>
    <lineage>
        <taxon>Eukaryota</taxon>
        <taxon>Fungi</taxon>
        <taxon>Dikarya</taxon>
        <taxon>Ascomycota</taxon>
        <taxon>Pezizomycotina</taxon>
        <taxon>Sordariomycetes</taxon>
        <taxon>Hypocreomycetidae</taxon>
        <taxon>Glomerellales</taxon>
        <taxon>Glomerellaceae</taxon>
        <taxon>Colletotrichum</taxon>
        <taxon>Colletotrichum boninense species complex</taxon>
    </lineage>
</organism>
<keyword evidence="2" id="KW-1185">Reference proteome</keyword>
<accession>A0A9P6HS70</accession>
<proteinExistence type="predicted"/>
<dbReference type="GeneID" id="62168966"/>
<name>A0A9P6HS70_9PEZI</name>
<reference evidence="1" key="2">
    <citation type="submission" date="2020-11" db="EMBL/GenBank/DDBJ databases">
        <title>Whole genome sequencing of Colletotrichum sp.</title>
        <authorList>
            <person name="Li H."/>
        </authorList>
    </citation>
    <scope>NUCLEOTIDE SEQUENCE</scope>
    <source>
        <strain evidence="1">CkLH20</strain>
    </source>
</reference>
<reference evidence="1" key="1">
    <citation type="submission" date="2020-03" db="EMBL/GenBank/DDBJ databases">
        <authorList>
            <person name="He L."/>
        </authorList>
    </citation>
    <scope>NUCLEOTIDE SEQUENCE</scope>
    <source>
        <strain evidence="1">CkLH20</strain>
    </source>
</reference>
<sequence length="142" mass="15994">MDKLTSTPVTVMKTTRTERRPFTANEARRQADYVMVTMINSFKANILQMANFTNSQRSRKALCGGLEKGVPKPFQMLARVLRSCNMHDIAANGLQRSFLMVRLSQRNEELQDLTDTQGGIDLVSQFEGDGDTPPPTSPRWSQ</sequence>
<dbReference type="RefSeq" id="XP_038738804.1">
    <property type="nucleotide sequence ID" value="XM_038895892.1"/>
</dbReference>
<comment type="caution">
    <text evidence="1">The sequence shown here is derived from an EMBL/GenBank/DDBJ whole genome shotgun (WGS) entry which is preliminary data.</text>
</comment>
<dbReference type="AlphaFoldDB" id="A0A9P6HS70"/>
<dbReference type="Proteomes" id="UP000781932">
    <property type="component" value="Unassembled WGS sequence"/>
</dbReference>
<protein>
    <submittedName>
        <fullName evidence="1">Uncharacterized protein</fullName>
    </submittedName>
</protein>
<gene>
    <name evidence="1" type="ORF">CkaCkLH20_13181</name>
</gene>
<evidence type="ECO:0000313" key="1">
    <source>
        <dbReference type="EMBL" id="KAF9869343.1"/>
    </source>
</evidence>
<evidence type="ECO:0000313" key="2">
    <source>
        <dbReference type="Proteomes" id="UP000781932"/>
    </source>
</evidence>